<dbReference type="InterPro" id="IPR051402">
    <property type="entry name" value="KPR-Related"/>
</dbReference>
<dbReference type="PANTHER" id="PTHR21708:SF26">
    <property type="entry name" value="2-DEHYDROPANTOATE 2-REDUCTASE"/>
    <property type="match status" value="1"/>
</dbReference>
<dbReference type="PROSITE" id="PS51257">
    <property type="entry name" value="PROKAR_LIPOPROTEIN"/>
    <property type="match status" value="1"/>
</dbReference>
<dbReference type="InterPro" id="IPR013752">
    <property type="entry name" value="KPA_reductase"/>
</dbReference>
<dbReference type="RefSeq" id="XP_017990149.1">
    <property type="nucleotide sequence ID" value="XM_018137291.1"/>
</dbReference>
<dbReference type="Gene3D" id="3.40.50.720">
    <property type="entry name" value="NAD(P)-binding Rossmann-like Domain"/>
    <property type="match status" value="1"/>
</dbReference>
<dbReference type="EC" id="1.1.1.169" evidence="4"/>
<dbReference type="FunFam" id="1.10.1040.10:FF:000017">
    <property type="entry name" value="2-dehydropantoate 2-reductase"/>
    <property type="match status" value="1"/>
</dbReference>
<proteinExistence type="inferred from homology"/>
<dbReference type="InterPro" id="IPR013328">
    <property type="entry name" value="6PGD_dom2"/>
</dbReference>
<dbReference type="InterPro" id="IPR003710">
    <property type="entry name" value="ApbA"/>
</dbReference>
<evidence type="ECO:0000256" key="3">
    <source>
        <dbReference type="ARBA" id="ARBA00023002"/>
    </source>
</evidence>
<dbReference type="SUPFAM" id="SSF51735">
    <property type="entry name" value="NAD(P)-binding Rossmann-fold domains"/>
    <property type="match status" value="1"/>
</dbReference>
<keyword evidence="2 4" id="KW-0521">NADP</keyword>
<evidence type="ECO:0000256" key="2">
    <source>
        <dbReference type="ARBA" id="ARBA00022857"/>
    </source>
</evidence>
<feature type="domain" description="Ketopantoate reductase N-terminal" evidence="5">
    <location>
        <begin position="6"/>
        <end position="156"/>
    </location>
</feature>
<dbReference type="OrthoDB" id="3609at2759"/>
<dbReference type="Proteomes" id="UP000037751">
    <property type="component" value="Unassembled WGS sequence"/>
</dbReference>
<reference evidence="7 8" key="1">
    <citation type="submission" date="2015-07" db="EMBL/GenBank/DDBJ databases">
        <title>Draft Genome Sequence of Malassezia furfur CBS1878 and Malassezia pachydermatis CBS1879.</title>
        <authorList>
            <person name="Triana S."/>
            <person name="Ohm R."/>
            <person name="Gonzalez A."/>
            <person name="DeCock H."/>
            <person name="Restrepo S."/>
            <person name="Celis A."/>
        </authorList>
    </citation>
    <scope>NUCLEOTIDE SEQUENCE [LARGE SCALE GENOMIC DNA]</scope>
    <source>
        <strain evidence="7 8">CBS 1879</strain>
    </source>
</reference>
<dbReference type="Gene3D" id="1.10.1040.10">
    <property type="entry name" value="N-(1-d-carboxylethyl)-l-norvaline Dehydrogenase, domain 2"/>
    <property type="match status" value="1"/>
</dbReference>
<dbReference type="Pfam" id="PF08546">
    <property type="entry name" value="ApbA_C"/>
    <property type="match status" value="1"/>
</dbReference>
<dbReference type="Pfam" id="PF02558">
    <property type="entry name" value="ApbA"/>
    <property type="match status" value="1"/>
</dbReference>
<dbReference type="InterPro" id="IPR013332">
    <property type="entry name" value="KPR_N"/>
</dbReference>
<dbReference type="PANTHER" id="PTHR21708">
    <property type="entry name" value="PROBABLE 2-DEHYDROPANTOATE 2-REDUCTASE"/>
    <property type="match status" value="1"/>
</dbReference>
<comment type="similarity">
    <text evidence="1 4">Belongs to the ketopantoate reductase family.</text>
</comment>
<feature type="domain" description="Ketopantoate reductase C-terminal" evidence="6">
    <location>
        <begin position="205"/>
        <end position="326"/>
    </location>
</feature>
<evidence type="ECO:0000256" key="4">
    <source>
        <dbReference type="RuleBase" id="RU362068"/>
    </source>
</evidence>
<dbReference type="SUPFAM" id="SSF48179">
    <property type="entry name" value="6-phosphogluconate dehydrogenase C-terminal domain-like"/>
    <property type="match status" value="1"/>
</dbReference>
<dbReference type="VEuPathDB" id="FungiDB:Malapachy_2805"/>
<name>A0A0M8MLH9_9BASI</name>
<dbReference type="GO" id="GO:0005737">
    <property type="term" value="C:cytoplasm"/>
    <property type="evidence" value="ECO:0007669"/>
    <property type="project" value="TreeGrafter"/>
</dbReference>
<dbReference type="AlphaFoldDB" id="A0A0M8MLH9"/>
<evidence type="ECO:0000313" key="7">
    <source>
        <dbReference type="EMBL" id="KOS12517.1"/>
    </source>
</evidence>
<dbReference type="EMBL" id="LGAV01000011">
    <property type="protein sequence ID" value="KOS12517.1"/>
    <property type="molecule type" value="Genomic_DNA"/>
</dbReference>
<dbReference type="STRING" id="77020.A0A0M8MLH9"/>
<keyword evidence="8" id="KW-1185">Reference proteome</keyword>
<dbReference type="InterPro" id="IPR008927">
    <property type="entry name" value="6-PGluconate_DH-like_C_sf"/>
</dbReference>
<comment type="function">
    <text evidence="4">Catalyzes the NADPH-dependent reduction of ketopantoate into pantoic acid.</text>
</comment>
<comment type="catalytic activity">
    <reaction evidence="4">
        <text>(R)-pantoate + NADP(+) = 2-dehydropantoate + NADPH + H(+)</text>
        <dbReference type="Rhea" id="RHEA:16233"/>
        <dbReference type="ChEBI" id="CHEBI:11561"/>
        <dbReference type="ChEBI" id="CHEBI:15378"/>
        <dbReference type="ChEBI" id="CHEBI:15980"/>
        <dbReference type="ChEBI" id="CHEBI:57783"/>
        <dbReference type="ChEBI" id="CHEBI:58349"/>
        <dbReference type="EC" id="1.1.1.169"/>
    </reaction>
</comment>
<sequence length="335" mass="36901">MTTKHILVVGAGAVGCFYASKLDRTHAKVGLVCRSNYQAVHDEGVNLETHSFGNYHFQPDFVFPSTEAAKDTTWDYVVVATKALSMDSNVAKFIAPVVQPSTTIVLIQNGVEIEAPYRTYFPRTPIVSAVTVASLALTQPSCVVQYRWTRISLGPYTDLQGSTDTPEKHELYTRARAGVQDLVDLFTRGGIRDAEAYDALGLQMVRWHKLCINASMNVSGVLAGNRGNADMVQDPRLRAHIEACMHEVLDAAPKIFGQPLPDKFATPEAILRSTERNVGSRSSMVQDWEAGRALELDAIIGNAIRIGEKHGASMPRLQSMYALLRSAQEQREKHT</sequence>
<evidence type="ECO:0000313" key="8">
    <source>
        <dbReference type="Proteomes" id="UP000037751"/>
    </source>
</evidence>
<dbReference type="GO" id="GO:0008677">
    <property type="term" value="F:2-dehydropantoate 2-reductase activity"/>
    <property type="evidence" value="ECO:0007669"/>
    <property type="project" value="UniProtKB-EC"/>
</dbReference>
<keyword evidence="3 4" id="KW-0560">Oxidoreductase</keyword>
<organism evidence="7 8">
    <name type="scientific">Malassezia pachydermatis</name>
    <dbReference type="NCBI Taxonomy" id="77020"/>
    <lineage>
        <taxon>Eukaryota</taxon>
        <taxon>Fungi</taxon>
        <taxon>Dikarya</taxon>
        <taxon>Basidiomycota</taxon>
        <taxon>Ustilaginomycotina</taxon>
        <taxon>Malasseziomycetes</taxon>
        <taxon>Malasseziales</taxon>
        <taxon>Malasseziaceae</taxon>
        <taxon>Malassezia</taxon>
    </lineage>
</organism>
<accession>A0A0M8MLH9</accession>
<protein>
    <recommendedName>
        <fullName evidence="4">2-dehydropantoate 2-reductase</fullName>
        <ecNumber evidence="4">1.1.1.169</ecNumber>
    </recommendedName>
    <alternativeName>
        <fullName evidence="4">Ketopantoate reductase</fullName>
    </alternativeName>
</protein>
<evidence type="ECO:0000259" key="6">
    <source>
        <dbReference type="Pfam" id="PF08546"/>
    </source>
</evidence>
<evidence type="ECO:0000256" key="1">
    <source>
        <dbReference type="ARBA" id="ARBA00007870"/>
    </source>
</evidence>
<dbReference type="InterPro" id="IPR036291">
    <property type="entry name" value="NAD(P)-bd_dom_sf"/>
</dbReference>
<comment type="caution">
    <text evidence="7">The sequence shown here is derived from an EMBL/GenBank/DDBJ whole genome shotgun (WGS) entry which is preliminary data.</text>
</comment>
<dbReference type="FunFam" id="3.40.50.720:FF:000609">
    <property type="entry name" value="2-dehydropantoate 2-reductase"/>
    <property type="match status" value="1"/>
</dbReference>
<evidence type="ECO:0000259" key="5">
    <source>
        <dbReference type="Pfam" id="PF02558"/>
    </source>
</evidence>
<dbReference type="NCBIfam" id="TIGR00745">
    <property type="entry name" value="apbA_panE"/>
    <property type="match status" value="1"/>
</dbReference>
<gene>
    <name evidence="7" type="ORF">Malapachy_2805</name>
</gene>
<dbReference type="GeneID" id="28729167"/>
<dbReference type="GO" id="GO:0015940">
    <property type="term" value="P:pantothenate biosynthetic process"/>
    <property type="evidence" value="ECO:0007669"/>
    <property type="project" value="InterPro"/>
</dbReference>